<evidence type="ECO:0000256" key="14">
    <source>
        <dbReference type="ARBA" id="ARBA00023128"/>
    </source>
</evidence>
<sequence>MFVLFTPYSFLFLSLYLMMSFSLFSINNFYYYWLVMELIMLLFMGLSYTLFVSSYSQLMVYFLIQALSSFLILLSYVYSFSLLLTVAVLMKLSMFPFYSWFINVVYSFPNFMVWLSSTLHKLPLMVMLSTFNLELNSTLVWVSITLTVLVSGILMLMLIDFRMMLIVSSVGNNSWFLLSQMNSFFIFLLFFLVYSLSLFGLFLSFKGVSKPSSSLSMAPSSYLLSFWVLSVSGMPPFPVFYVKMLVIYMYLINYSFNHYFFVFILFSSFMLMGYLQSIMKNYIYMYSSVSHILMKW</sequence>
<evidence type="ECO:0000256" key="11">
    <source>
        <dbReference type="ARBA" id="ARBA00022989"/>
    </source>
</evidence>
<evidence type="ECO:0000256" key="15">
    <source>
        <dbReference type="ARBA" id="ARBA00023136"/>
    </source>
</evidence>
<keyword evidence="9" id="KW-1278">Translocase</keyword>
<evidence type="ECO:0000256" key="10">
    <source>
        <dbReference type="ARBA" id="ARBA00022982"/>
    </source>
</evidence>
<organism evidence="19">
    <name type="scientific">Brachionus rotundiformis</name>
    <dbReference type="NCBI Taxonomy" id="96890"/>
    <lineage>
        <taxon>Eukaryota</taxon>
        <taxon>Metazoa</taxon>
        <taxon>Spiralia</taxon>
        <taxon>Gnathifera</taxon>
        <taxon>Rotifera</taxon>
        <taxon>Eurotatoria</taxon>
        <taxon>Monogononta</taxon>
        <taxon>Pseudotrocha</taxon>
        <taxon>Ploima</taxon>
        <taxon>Brachionidae</taxon>
        <taxon>Brachionus</taxon>
    </lineage>
</organism>
<keyword evidence="10" id="KW-0249">Electron transport</keyword>
<accession>A0A1C9J9W2</accession>
<evidence type="ECO:0000256" key="2">
    <source>
        <dbReference type="ARBA" id="ARBA00007012"/>
    </source>
</evidence>
<keyword evidence="8" id="KW-0999">Mitochondrion inner membrane</keyword>
<keyword evidence="5" id="KW-0813">Transport</keyword>
<dbReference type="GO" id="GO:0006120">
    <property type="term" value="P:mitochondrial electron transport, NADH to ubiquinone"/>
    <property type="evidence" value="ECO:0007669"/>
    <property type="project" value="TreeGrafter"/>
</dbReference>
<evidence type="ECO:0000256" key="9">
    <source>
        <dbReference type="ARBA" id="ARBA00022967"/>
    </source>
</evidence>
<feature type="transmembrane region" description="Helical" evidence="18">
    <location>
        <begin position="30"/>
        <end position="51"/>
    </location>
</feature>
<keyword evidence="14 19" id="KW-0496">Mitochondrion</keyword>
<evidence type="ECO:0000256" key="4">
    <source>
        <dbReference type="ARBA" id="ARBA00021008"/>
    </source>
</evidence>
<evidence type="ECO:0000256" key="5">
    <source>
        <dbReference type="ARBA" id="ARBA00022448"/>
    </source>
</evidence>
<evidence type="ECO:0000256" key="3">
    <source>
        <dbReference type="ARBA" id="ARBA00012944"/>
    </source>
</evidence>
<evidence type="ECO:0000256" key="18">
    <source>
        <dbReference type="SAM" id="Phobius"/>
    </source>
</evidence>
<feature type="transmembrane region" description="Helical" evidence="18">
    <location>
        <begin position="138"/>
        <end position="159"/>
    </location>
</feature>
<feature type="transmembrane region" description="Helical" evidence="18">
    <location>
        <begin position="7"/>
        <end position="24"/>
    </location>
</feature>
<feature type="transmembrane region" description="Helical" evidence="18">
    <location>
        <begin position="226"/>
        <end position="250"/>
    </location>
</feature>
<comment type="similarity">
    <text evidence="2">Belongs to the complex I subunit 2 family.</text>
</comment>
<evidence type="ECO:0000313" key="19">
    <source>
        <dbReference type="EMBL" id="AOP18523.1"/>
    </source>
</evidence>
<feature type="transmembrane region" description="Helical" evidence="18">
    <location>
        <begin position="184"/>
        <end position="205"/>
    </location>
</feature>
<dbReference type="AlphaFoldDB" id="A0A1C9J9W2"/>
<keyword evidence="13" id="KW-0830">Ubiquinone</keyword>
<evidence type="ECO:0000256" key="16">
    <source>
        <dbReference type="ARBA" id="ARBA00031028"/>
    </source>
</evidence>
<name>A0A1C9J9W2_9BILA</name>
<evidence type="ECO:0000256" key="17">
    <source>
        <dbReference type="ARBA" id="ARBA00049551"/>
    </source>
</evidence>
<keyword evidence="15 18" id="KW-0472">Membrane</keyword>
<geneLocation type="mitochondrion" evidence="19"/>
<keyword evidence="7 18" id="KW-0812">Transmembrane</keyword>
<dbReference type="EC" id="7.1.1.2" evidence="3"/>
<evidence type="ECO:0000256" key="13">
    <source>
        <dbReference type="ARBA" id="ARBA00023075"/>
    </source>
</evidence>
<keyword evidence="6" id="KW-0679">Respiratory chain</keyword>
<reference evidence="19" key="1">
    <citation type="submission" date="2016-06" db="EMBL/GenBank/DDBJ databases">
        <authorList>
            <person name="Kjaerup R.B."/>
            <person name="Dalgaard T.S."/>
            <person name="Juul-Madsen H.R."/>
        </authorList>
    </citation>
    <scope>NUCLEOTIDE SEQUENCE</scope>
</reference>
<evidence type="ECO:0000256" key="8">
    <source>
        <dbReference type="ARBA" id="ARBA00022792"/>
    </source>
</evidence>
<dbReference type="PANTHER" id="PTHR46552">
    <property type="entry name" value="NADH-UBIQUINONE OXIDOREDUCTASE CHAIN 2"/>
    <property type="match status" value="1"/>
</dbReference>
<dbReference type="InterPro" id="IPR050175">
    <property type="entry name" value="Complex_I_Subunit_2"/>
</dbReference>
<keyword evidence="11 18" id="KW-1133">Transmembrane helix</keyword>
<dbReference type="GO" id="GO:0008137">
    <property type="term" value="F:NADH dehydrogenase (ubiquinone) activity"/>
    <property type="evidence" value="ECO:0007669"/>
    <property type="project" value="UniProtKB-EC"/>
</dbReference>
<keyword evidence="12" id="KW-0520">NAD</keyword>
<evidence type="ECO:0000256" key="1">
    <source>
        <dbReference type="ARBA" id="ARBA00004448"/>
    </source>
</evidence>
<comment type="catalytic activity">
    <reaction evidence="17">
        <text>a ubiquinone + NADH + 5 H(+)(in) = a ubiquinol + NAD(+) + 4 H(+)(out)</text>
        <dbReference type="Rhea" id="RHEA:29091"/>
        <dbReference type="Rhea" id="RHEA-COMP:9565"/>
        <dbReference type="Rhea" id="RHEA-COMP:9566"/>
        <dbReference type="ChEBI" id="CHEBI:15378"/>
        <dbReference type="ChEBI" id="CHEBI:16389"/>
        <dbReference type="ChEBI" id="CHEBI:17976"/>
        <dbReference type="ChEBI" id="CHEBI:57540"/>
        <dbReference type="ChEBI" id="CHEBI:57945"/>
        <dbReference type="EC" id="7.1.1.2"/>
    </reaction>
</comment>
<feature type="transmembrane region" description="Helical" evidence="18">
    <location>
        <begin position="58"/>
        <end position="78"/>
    </location>
</feature>
<dbReference type="PANTHER" id="PTHR46552:SF1">
    <property type="entry name" value="NADH-UBIQUINONE OXIDOREDUCTASE CHAIN 2"/>
    <property type="match status" value="1"/>
</dbReference>
<proteinExistence type="inferred from homology"/>
<evidence type="ECO:0000256" key="7">
    <source>
        <dbReference type="ARBA" id="ARBA00022692"/>
    </source>
</evidence>
<evidence type="ECO:0000256" key="12">
    <source>
        <dbReference type="ARBA" id="ARBA00023027"/>
    </source>
</evidence>
<evidence type="ECO:0000256" key="6">
    <source>
        <dbReference type="ARBA" id="ARBA00022660"/>
    </source>
</evidence>
<feature type="transmembrane region" description="Helical" evidence="18">
    <location>
        <begin position="256"/>
        <end position="275"/>
    </location>
</feature>
<dbReference type="EMBL" id="KX364936">
    <property type="protein sequence ID" value="AOP18523.1"/>
    <property type="molecule type" value="Genomic_DNA"/>
</dbReference>
<feature type="transmembrane region" description="Helical" evidence="18">
    <location>
        <begin position="98"/>
        <end position="117"/>
    </location>
</feature>
<protein>
    <recommendedName>
        <fullName evidence="4">NADH-ubiquinone oxidoreductase chain 2</fullName>
        <ecNumber evidence="3">7.1.1.2</ecNumber>
    </recommendedName>
    <alternativeName>
        <fullName evidence="16">NADH dehydrogenase subunit 2</fullName>
    </alternativeName>
</protein>
<comment type="subcellular location">
    <subcellularLocation>
        <location evidence="1">Mitochondrion inner membrane</location>
        <topology evidence="1">Multi-pass membrane protein</topology>
    </subcellularLocation>
</comment>
<dbReference type="GO" id="GO:0005743">
    <property type="term" value="C:mitochondrial inner membrane"/>
    <property type="evidence" value="ECO:0007669"/>
    <property type="project" value="UniProtKB-SubCell"/>
</dbReference>